<dbReference type="AlphaFoldDB" id="A0AAV2D8J1"/>
<name>A0AAV2D8J1_9ROSI</name>
<accession>A0AAV2D8J1</accession>
<sequence length="105" mass="12373">MYDMFQPQFCNVSLWTWSQGDAIWVQVPRNLIKRFDSKIKEQEVSQLTDNKKYRPAKNPLCIEFQPGTTICPTDITQPIPRHIFRFIEHSDIPKNINNRLVLLGN</sequence>
<dbReference type="Proteomes" id="UP001497516">
    <property type="component" value="Chromosome 2"/>
</dbReference>
<organism evidence="1 2">
    <name type="scientific">Linum trigynum</name>
    <dbReference type="NCBI Taxonomy" id="586398"/>
    <lineage>
        <taxon>Eukaryota</taxon>
        <taxon>Viridiplantae</taxon>
        <taxon>Streptophyta</taxon>
        <taxon>Embryophyta</taxon>
        <taxon>Tracheophyta</taxon>
        <taxon>Spermatophyta</taxon>
        <taxon>Magnoliopsida</taxon>
        <taxon>eudicotyledons</taxon>
        <taxon>Gunneridae</taxon>
        <taxon>Pentapetalae</taxon>
        <taxon>rosids</taxon>
        <taxon>fabids</taxon>
        <taxon>Malpighiales</taxon>
        <taxon>Linaceae</taxon>
        <taxon>Linum</taxon>
    </lineage>
</organism>
<evidence type="ECO:0000313" key="2">
    <source>
        <dbReference type="Proteomes" id="UP001497516"/>
    </source>
</evidence>
<dbReference type="EMBL" id="OZ034815">
    <property type="protein sequence ID" value="CAL1369361.1"/>
    <property type="molecule type" value="Genomic_DNA"/>
</dbReference>
<gene>
    <name evidence="1" type="ORF">LTRI10_LOCUS12012</name>
</gene>
<keyword evidence="2" id="KW-1185">Reference proteome</keyword>
<reference evidence="1 2" key="1">
    <citation type="submission" date="2024-04" db="EMBL/GenBank/DDBJ databases">
        <authorList>
            <person name="Fracassetti M."/>
        </authorList>
    </citation>
    <scope>NUCLEOTIDE SEQUENCE [LARGE SCALE GENOMIC DNA]</scope>
</reference>
<protein>
    <submittedName>
        <fullName evidence="1">Uncharacterized protein</fullName>
    </submittedName>
</protein>
<proteinExistence type="predicted"/>
<evidence type="ECO:0000313" key="1">
    <source>
        <dbReference type="EMBL" id="CAL1369361.1"/>
    </source>
</evidence>